<organism evidence="1 2">
    <name type="scientific">Candidatus Nitrospira kreftii</name>
    <dbReference type="NCBI Taxonomy" id="2652173"/>
    <lineage>
        <taxon>Bacteria</taxon>
        <taxon>Pseudomonadati</taxon>
        <taxon>Nitrospirota</taxon>
        <taxon>Nitrospiria</taxon>
        <taxon>Nitrospirales</taxon>
        <taxon>Nitrospiraceae</taxon>
        <taxon>Nitrospira</taxon>
    </lineage>
</organism>
<dbReference type="Proteomes" id="UP000593737">
    <property type="component" value="Chromosome"/>
</dbReference>
<accession>A0A7S8FGR2</accession>
<reference evidence="1 2" key="1">
    <citation type="journal article" date="2020" name="ISME J.">
        <title>Enrichment and physiological characterization of a novel comammox Nitrospira indicates ammonium inhibition of complete nitrification.</title>
        <authorList>
            <person name="Sakoula D."/>
            <person name="Koch H."/>
            <person name="Frank J."/>
            <person name="Jetten M.S.M."/>
            <person name="van Kessel M.A.H.J."/>
            <person name="Lucker S."/>
        </authorList>
    </citation>
    <scope>NUCLEOTIDE SEQUENCE [LARGE SCALE GENOMIC DNA]</scope>
    <source>
        <strain evidence="1">Comreactor17</strain>
    </source>
</reference>
<evidence type="ECO:0000313" key="1">
    <source>
        <dbReference type="EMBL" id="QPD05421.1"/>
    </source>
</evidence>
<dbReference type="KEGG" id="nkf:Nkreftii_003195"/>
<protein>
    <recommendedName>
        <fullName evidence="3">Sulfatase N-terminal domain-containing protein</fullName>
    </recommendedName>
</protein>
<gene>
    <name evidence="1" type="ORF">Nkreftii_003195</name>
</gene>
<proteinExistence type="predicted"/>
<sequence>MECLYDELDKLFQRMQLAGTFSDSIVIVHGDHGARLGLRHPILKEQDQLTVADYADGFSTLFAVRIPETPGSYDSSLHAIDDLFVQTLNNAFGKAPSLSVPSHEPFAYLYAGGRREQQLVEMPWRPSNMPNSTSVAQ</sequence>
<dbReference type="EMBL" id="CP047423">
    <property type="protein sequence ID" value="QPD05421.1"/>
    <property type="molecule type" value="Genomic_DNA"/>
</dbReference>
<evidence type="ECO:0000313" key="2">
    <source>
        <dbReference type="Proteomes" id="UP000593737"/>
    </source>
</evidence>
<dbReference type="AlphaFoldDB" id="A0A7S8FGR2"/>
<name>A0A7S8FGR2_9BACT</name>
<evidence type="ECO:0008006" key="3">
    <source>
        <dbReference type="Google" id="ProtNLM"/>
    </source>
</evidence>